<dbReference type="SUPFAM" id="SSF50978">
    <property type="entry name" value="WD40 repeat-like"/>
    <property type="match status" value="1"/>
</dbReference>
<keyword evidence="3" id="KW-1185">Reference proteome</keyword>
<dbReference type="Proteomes" id="UP001362899">
    <property type="component" value="Unassembled WGS sequence"/>
</dbReference>
<dbReference type="PROSITE" id="PS50896">
    <property type="entry name" value="LISH"/>
    <property type="match status" value="1"/>
</dbReference>
<name>A0AAV5RP88_STABA</name>
<organism evidence="2 3">
    <name type="scientific">Starmerella bacillaris</name>
    <name type="common">Yeast</name>
    <name type="synonym">Candida zemplinina</name>
    <dbReference type="NCBI Taxonomy" id="1247836"/>
    <lineage>
        <taxon>Eukaryota</taxon>
        <taxon>Fungi</taxon>
        <taxon>Dikarya</taxon>
        <taxon>Ascomycota</taxon>
        <taxon>Saccharomycotina</taxon>
        <taxon>Dipodascomycetes</taxon>
        <taxon>Dipodascales</taxon>
        <taxon>Trichomonascaceae</taxon>
        <taxon>Starmerella</taxon>
    </lineage>
</organism>
<dbReference type="PROSITE" id="PS50082">
    <property type="entry name" value="WD_REPEATS_2"/>
    <property type="match status" value="1"/>
</dbReference>
<evidence type="ECO:0000313" key="3">
    <source>
        <dbReference type="Proteomes" id="UP001362899"/>
    </source>
</evidence>
<evidence type="ECO:0000256" key="1">
    <source>
        <dbReference type="PROSITE-ProRule" id="PRU00221"/>
    </source>
</evidence>
<dbReference type="Gene3D" id="2.130.10.10">
    <property type="entry name" value="YVTN repeat-like/Quinoprotein amine dehydrogenase"/>
    <property type="match status" value="1"/>
</dbReference>
<dbReference type="SMART" id="SM00320">
    <property type="entry name" value="WD40"/>
    <property type="match status" value="2"/>
</dbReference>
<dbReference type="InterPro" id="IPR006594">
    <property type="entry name" value="LisH"/>
</dbReference>
<evidence type="ECO:0008006" key="4">
    <source>
        <dbReference type="Google" id="ProtNLM"/>
    </source>
</evidence>
<proteinExistence type="predicted"/>
<dbReference type="Pfam" id="PF08513">
    <property type="entry name" value="LisH"/>
    <property type="match status" value="1"/>
</dbReference>
<dbReference type="SMART" id="SM00667">
    <property type="entry name" value="LisH"/>
    <property type="match status" value="1"/>
</dbReference>
<dbReference type="AlphaFoldDB" id="A0AAV5RP88"/>
<feature type="repeat" description="WD" evidence="1">
    <location>
        <begin position="276"/>
        <end position="305"/>
    </location>
</feature>
<reference evidence="2 3" key="1">
    <citation type="journal article" date="2023" name="Elife">
        <title>Identification of key yeast species and microbe-microbe interactions impacting larval growth of Drosophila in the wild.</title>
        <authorList>
            <person name="Mure A."/>
            <person name="Sugiura Y."/>
            <person name="Maeda R."/>
            <person name="Honda K."/>
            <person name="Sakurai N."/>
            <person name="Takahashi Y."/>
            <person name="Watada M."/>
            <person name="Katoh T."/>
            <person name="Gotoh A."/>
            <person name="Gotoh Y."/>
            <person name="Taniguchi I."/>
            <person name="Nakamura K."/>
            <person name="Hayashi T."/>
            <person name="Katayama T."/>
            <person name="Uemura T."/>
            <person name="Hattori Y."/>
        </authorList>
    </citation>
    <scope>NUCLEOTIDE SEQUENCE [LARGE SCALE GENOMIC DNA]</scope>
    <source>
        <strain evidence="2 3">SB-73</strain>
    </source>
</reference>
<keyword evidence="1" id="KW-0853">WD repeat</keyword>
<dbReference type="InterPro" id="IPR001680">
    <property type="entry name" value="WD40_rpt"/>
</dbReference>
<dbReference type="Gene3D" id="1.20.960.30">
    <property type="match status" value="1"/>
</dbReference>
<protein>
    <recommendedName>
        <fullName evidence="4">LisH domain-containing protein</fullName>
    </recommendedName>
</protein>
<dbReference type="Pfam" id="PF00400">
    <property type="entry name" value="WD40"/>
    <property type="match status" value="1"/>
</dbReference>
<evidence type="ECO:0000313" key="2">
    <source>
        <dbReference type="EMBL" id="GMM53057.1"/>
    </source>
</evidence>
<gene>
    <name evidence="2" type="ORF">DASB73_040200</name>
</gene>
<sequence length="387" mass="42134">MAELTSDEVNKLIYGYLRSEGLELTARALLHETNTSTEEPDLDLVKLLLKGLESVKTEQAITSSTQLSSIDFGLQQLNSLPGGRLVKICGDNVVICGQELVCAETSALDKVKKLPYARINDVAFMGRNQVFVSQSNGPILVLDLSTDPITLFPPTTHTANMIKMVPFTDRLLAINGKHFCVFNAQGDVLCKETQLENAEASDISYAEWVDQDTVALAINNKVRIYKYSEGIHKVIEQHLLPVSYLTVSAGGSVVYSGSEEGLICAIDSTGQQQRAFKAHAGVITFLGTYANLLVSASNDGKVKVWRDASLLFEFDVEAPIYTCTLNGSSLVVVSDRVQVVQLKESGAYLIASLTLPDSRFNVAAVGNKVFLTNESETRVFKIIQSGN</sequence>
<dbReference type="InterPro" id="IPR036322">
    <property type="entry name" value="WD40_repeat_dom_sf"/>
</dbReference>
<accession>A0AAV5RP88</accession>
<dbReference type="InterPro" id="IPR015943">
    <property type="entry name" value="WD40/YVTN_repeat-like_dom_sf"/>
</dbReference>
<comment type="caution">
    <text evidence="2">The sequence shown here is derived from an EMBL/GenBank/DDBJ whole genome shotgun (WGS) entry which is preliminary data.</text>
</comment>
<dbReference type="EMBL" id="BTGC01000008">
    <property type="protein sequence ID" value="GMM53057.1"/>
    <property type="molecule type" value="Genomic_DNA"/>
</dbReference>